<dbReference type="PANTHER" id="PTHR46796">
    <property type="entry name" value="HTH-TYPE TRANSCRIPTIONAL ACTIVATOR RHAS-RELATED"/>
    <property type="match status" value="1"/>
</dbReference>
<evidence type="ECO:0000256" key="1">
    <source>
        <dbReference type="ARBA" id="ARBA00023015"/>
    </source>
</evidence>
<dbReference type="Pfam" id="PF12833">
    <property type="entry name" value="HTH_18"/>
    <property type="match status" value="1"/>
</dbReference>
<dbReference type="SMART" id="SM00342">
    <property type="entry name" value="HTH_ARAC"/>
    <property type="match status" value="1"/>
</dbReference>
<dbReference type="InterPro" id="IPR018060">
    <property type="entry name" value="HTH_AraC"/>
</dbReference>
<dbReference type="OrthoDB" id="2060755at2"/>
<evidence type="ECO:0000256" key="2">
    <source>
        <dbReference type="ARBA" id="ARBA00023125"/>
    </source>
</evidence>
<evidence type="ECO:0000313" key="5">
    <source>
        <dbReference type="EMBL" id="TDD63793.1"/>
    </source>
</evidence>
<keyword evidence="2" id="KW-0238">DNA-binding</keyword>
<dbReference type="GO" id="GO:0003700">
    <property type="term" value="F:DNA-binding transcription factor activity"/>
    <property type="evidence" value="ECO:0007669"/>
    <property type="project" value="InterPro"/>
</dbReference>
<dbReference type="PROSITE" id="PS01124">
    <property type="entry name" value="HTH_ARAC_FAMILY_2"/>
    <property type="match status" value="1"/>
</dbReference>
<evidence type="ECO:0000256" key="3">
    <source>
        <dbReference type="ARBA" id="ARBA00023163"/>
    </source>
</evidence>
<dbReference type="SUPFAM" id="SSF46689">
    <property type="entry name" value="Homeodomain-like"/>
    <property type="match status" value="2"/>
</dbReference>
<reference evidence="5 6" key="1">
    <citation type="submission" date="2019-02" db="EMBL/GenBank/DDBJ databases">
        <title>Draft genome sequences of novel Actinobacteria.</title>
        <authorList>
            <person name="Sahin N."/>
            <person name="Ay H."/>
            <person name="Saygin H."/>
        </authorList>
    </citation>
    <scope>NUCLEOTIDE SEQUENCE [LARGE SCALE GENOMIC DNA]</scope>
    <source>
        <strain evidence="5 6">8K307</strain>
    </source>
</reference>
<sequence length="114" mass="12690">PAHRAVRRARDYLHEHHAAAVTLADLARVSELSPYHLTRLFTADVGMPPHAYQLQLRVEHAKRLLLSGRPVSDAGHEAGFFDLSHFTRHFKRFVGVPPGTYARKNVHSPAGSAP</sequence>
<dbReference type="RefSeq" id="WP_132107999.1">
    <property type="nucleotide sequence ID" value="NZ_SMLB01000092.1"/>
</dbReference>
<keyword evidence="1" id="KW-0805">Transcription regulation</keyword>
<feature type="domain" description="HTH araC/xylS-type" evidence="4">
    <location>
        <begin position="7"/>
        <end position="104"/>
    </location>
</feature>
<evidence type="ECO:0000313" key="6">
    <source>
        <dbReference type="Proteomes" id="UP000295217"/>
    </source>
</evidence>
<gene>
    <name evidence="5" type="ORF">E1262_29950</name>
</gene>
<proteinExistence type="predicted"/>
<dbReference type="InterPro" id="IPR009057">
    <property type="entry name" value="Homeodomain-like_sf"/>
</dbReference>
<comment type="caution">
    <text evidence="5">The sequence shown here is derived from an EMBL/GenBank/DDBJ whole genome shotgun (WGS) entry which is preliminary data.</text>
</comment>
<dbReference type="InterPro" id="IPR050204">
    <property type="entry name" value="AraC_XylS_family_regulators"/>
</dbReference>
<dbReference type="Proteomes" id="UP000295217">
    <property type="component" value="Unassembled WGS sequence"/>
</dbReference>
<protein>
    <submittedName>
        <fullName evidence="5">AraC family transcriptional regulator</fullName>
    </submittedName>
</protein>
<dbReference type="Gene3D" id="1.10.10.60">
    <property type="entry name" value="Homeodomain-like"/>
    <property type="match status" value="2"/>
</dbReference>
<feature type="non-terminal residue" evidence="5">
    <location>
        <position position="1"/>
    </location>
</feature>
<accession>A0A4R4ZX57</accession>
<organism evidence="5 6">
    <name type="scientific">Jiangella aurantiaca</name>
    <dbReference type="NCBI Taxonomy" id="2530373"/>
    <lineage>
        <taxon>Bacteria</taxon>
        <taxon>Bacillati</taxon>
        <taxon>Actinomycetota</taxon>
        <taxon>Actinomycetes</taxon>
        <taxon>Jiangellales</taxon>
        <taxon>Jiangellaceae</taxon>
        <taxon>Jiangella</taxon>
    </lineage>
</organism>
<dbReference type="AlphaFoldDB" id="A0A4R4ZX57"/>
<dbReference type="EMBL" id="SMLB01000092">
    <property type="protein sequence ID" value="TDD63793.1"/>
    <property type="molecule type" value="Genomic_DNA"/>
</dbReference>
<keyword evidence="6" id="KW-1185">Reference proteome</keyword>
<keyword evidence="3" id="KW-0804">Transcription</keyword>
<dbReference type="InterPro" id="IPR018062">
    <property type="entry name" value="HTH_AraC-typ_CS"/>
</dbReference>
<dbReference type="GO" id="GO:0043565">
    <property type="term" value="F:sequence-specific DNA binding"/>
    <property type="evidence" value="ECO:0007669"/>
    <property type="project" value="InterPro"/>
</dbReference>
<dbReference type="PROSITE" id="PS00041">
    <property type="entry name" value="HTH_ARAC_FAMILY_1"/>
    <property type="match status" value="1"/>
</dbReference>
<evidence type="ECO:0000259" key="4">
    <source>
        <dbReference type="PROSITE" id="PS01124"/>
    </source>
</evidence>
<name>A0A4R4ZX57_9ACTN</name>